<dbReference type="AlphaFoldDB" id="A0A9E9CB50"/>
<evidence type="ECO:0000313" key="1">
    <source>
        <dbReference type="EMBL" id="WAL61817.1"/>
    </source>
</evidence>
<accession>A0A9E9CB50</accession>
<protein>
    <submittedName>
        <fullName evidence="1">Uncharacterized protein</fullName>
    </submittedName>
</protein>
<organism evidence="1 2">
    <name type="scientific">Thermocoleostomius sinensis A174</name>
    <dbReference type="NCBI Taxonomy" id="2016057"/>
    <lineage>
        <taxon>Bacteria</taxon>
        <taxon>Bacillati</taxon>
        <taxon>Cyanobacteriota</taxon>
        <taxon>Cyanophyceae</taxon>
        <taxon>Oculatellales</taxon>
        <taxon>Oculatellaceae</taxon>
        <taxon>Thermocoleostomius</taxon>
    </lineage>
</organism>
<proteinExistence type="predicted"/>
<evidence type="ECO:0000313" key="2">
    <source>
        <dbReference type="Proteomes" id="UP001163152"/>
    </source>
</evidence>
<dbReference type="EMBL" id="CP113797">
    <property type="protein sequence ID" value="WAL61817.1"/>
    <property type="molecule type" value="Genomic_DNA"/>
</dbReference>
<gene>
    <name evidence="1" type="ORF">OXH18_07490</name>
</gene>
<dbReference type="KEGG" id="tsin:OXH18_07490"/>
<dbReference type="Proteomes" id="UP001163152">
    <property type="component" value="Chromosome"/>
</dbReference>
<dbReference type="RefSeq" id="WP_268611866.1">
    <property type="nucleotide sequence ID" value="NZ_CP113797.1"/>
</dbReference>
<name>A0A9E9CB50_9CYAN</name>
<reference evidence="1" key="1">
    <citation type="submission" date="2022-12" db="EMBL/GenBank/DDBJ databases">
        <title>Polyphasic identification of a Novel Hot-Spring Cyanobacterium Ocullathermofonsia sinensis gen nov. sp. nov. and Genomic Insights on its Adaptations to the Thermal Habitat.</title>
        <authorList>
            <person name="Daroch M."/>
            <person name="Tang J."/>
            <person name="Jiang Y."/>
        </authorList>
    </citation>
    <scope>NUCLEOTIDE SEQUENCE</scope>
    <source>
        <strain evidence="1">PKUAC-SCTA174</strain>
    </source>
</reference>
<keyword evidence="2" id="KW-1185">Reference proteome</keyword>
<sequence>MVPPTSIAKMQYNNHYQNLSFLADNQSVASLISQLHQYFKDSTTYCQIDRSTLMGLLETVGPEREQDVLNQIQKLDTELALLEVLQNSLSIADRIIHTKSAITQFGLESPVYTRSNHALNHSTIKV</sequence>